<feature type="domain" description="ABC transporter" evidence="5">
    <location>
        <begin position="4"/>
        <end position="237"/>
    </location>
</feature>
<name>A0A8J8GE12_9BACI</name>
<evidence type="ECO:0000256" key="4">
    <source>
        <dbReference type="ARBA" id="ARBA00022967"/>
    </source>
</evidence>
<dbReference type="Pfam" id="PF00005">
    <property type="entry name" value="ABC_tran"/>
    <property type="match status" value="1"/>
</dbReference>
<keyword evidence="4" id="KW-1278">Translocase</keyword>
<dbReference type="AlphaFoldDB" id="A0A8J8GE12"/>
<dbReference type="SMART" id="SM00382">
    <property type="entry name" value="AAA"/>
    <property type="match status" value="1"/>
</dbReference>
<keyword evidence="2" id="KW-0547">Nucleotide-binding</keyword>
<dbReference type="InterPro" id="IPR003593">
    <property type="entry name" value="AAA+_ATPase"/>
</dbReference>
<dbReference type="InterPro" id="IPR027417">
    <property type="entry name" value="P-loop_NTPase"/>
</dbReference>
<dbReference type="GO" id="GO:0005524">
    <property type="term" value="F:ATP binding"/>
    <property type="evidence" value="ECO:0007669"/>
    <property type="project" value="UniProtKB-KW"/>
</dbReference>
<keyword evidence="1" id="KW-0813">Transport</keyword>
<dbReference type="InterPro" id="IPR017871">
    <property type="entry name" value="ABC_transporter-like_CS"/>
</dbReference>
<dbReference type="Gene3D" id="3.40.50.300">
    <property type="entry name" value="P-loop containing nucleotide triphosphate hydrolases"/>
    <property type="match status" value="1"/>
</dbReference>
<dbReference type="CDD" id="cd03293">
    <property type="entry name" value="ABC_NrtD_SsuB_transporters"/>
    <property type="match status" value="1"/>
</dbReference>
<comment type="caution">
    <text evidence="6">The sequence shown here is derived from an EMBL/GenBank/DDBJ whole genome shotgun (WGS) entry which is preliminary data.</text>
</comment>
<evidence type="ECO:0000256" key="3">
    <source>
        <dbReference type="ARBA" id="ARBA00022840"/>
    </source>
</evidence>
<dbReference type="EMBL" id="JABTTE010000008">
    <property type="protein sequence ID" value="NSL51642.1"/>
    <property type="molecule type" value="Genomic_DNA"/>
</dbReference>
<accession>A0A8J8GE12</accession>
<dbReference type="SUPFAM" id="SSF52540">
    <property type="entry name" value="P-loop containing nucleoside triphosphate hydrolases"/>
    <property type="match status" value="1"/>
</dbReference>
<dbReference type="PROSITE" id="PS50893">
    <property type="entry name" value="ABC_TRANSPORTER_2"/>
    <property type="match status" value="1"/>
</dbReference>
<protein>
    <submittedName>
        <fullName evidence="6">ABC transporter ATP-binding protein</fullName>
    </submittedName>
</protein>
<evidence type="ECO:0000313" key="6">
    <source>
        <dbReference type="EMBL" id="NSL51642.1"/>
    </source>
</evidence>
<evidence type="ECO:0000256" key="2">
    <source>
        <dbReference type="ARBA" id="ARBA00022741"/>
    </source>
</evidence>
<dbReference type="PANTHER" id="PTHR42788">
    <property type="entry name" value="TAURINE IMPORT ATP-BINDING PROTEIN-RELATED"/>
    <property type="match status" value="1"/>
</dbReference>
<dbReference type="RefSeq" id="WP_173730850.1">
    <property type="nucleotide sequence ID" value="NZ_JABTTE010000008.1"/>
</dbReference>
<evidence type="ECO:0000256" key="1">
    <source>
        <dbReference type="ARBA" id="ARBA00022448"/>
    </source>
</evidence>
<dbReference type="PROSITE" id="PS00211">
    <property type="entry name" value="ABC_TRANSPORTER_1"/>
    <property type="match status" value="1"/>
</dbReference>
<reference evidence="6" key="1">
    <citation type="submission" date="2020-06" db="EMBL/GenBank/DDBJ databases">
        <title>A novel thermopfilic bacterium from Erzurum, Turkey.</title>
        <authorList>
            <person name="Adiguzel A."/>
            <person name="Ay H."/>
            <person name="Baltaci M.O."/>
        </authorList>
    </citation>
    <scope>NUCLEOTIDE SEQUENCE</scope>
    <source>
        <strain evidence="6">P2</strain>
    </source>
</reference>
<dbReference type="InterPro" id="IPR003439">
    <property type="entry name" value="ABC_transporter-like_ATP-bd"/>
</dbReference>
<sequence>MSTITFEDINVVYEKTEHYALKNLNLEIQSGQIVSLIGPSGCGKSTTLNLASGLLKPTSGHVKINGQEITGPGLDRGVVFQSYSLFPWMTVLENITFALQQKEKERKEIITKKAAEILKKVGLNEKVQKSFPSQLSGGMQQRVAIARMFVLDAPVFLMDEPFSAVDEITRNQLQDLLLKLWEEGETKKTVLVVTHNIDEAIFLSDRVVVLRDGQIQQDILIPFKRPRDRFKIDQEEAYTKIRHDLLKAVSGEYN</sequence>
<dbReference type="InterPro" id="IPR050166">
    <property type="entry name" value="ABC_transporter_ATP-bind"/>
</dbReference>
<dbReference type="PANTHER" id="PTHR42788:SF13">
    <property type="entry name" value="ALIPHATIC SULFONATES IMPORT ATP-BINDING PROTEIN SSUB"/>
    <property type="match status" value="1"/>
</dbReference>
<keyword evidence="3 6" id="KW-0067">ATP-binding</keyword>
<evidence type="ECO:0000259" key="5">
    <source>
        <dbReference type="PROSITE" id="PS50893"/>
    </source>
</evidence>
<keyword evidence="7" id="KW-1185">Reference proteome</keyword>
<evidence type="ECO:0000313" key="7">
    <source>
        <dbReference type="Proteomes" id="UP000625804"/>
    </source>
</evidence>
<dbReference type="GO" id="GO:0016887">
    <property type="term" value="F:ATP hydrolysis activity"/>
    <property type="evidence" value="ECO:0007669"/>
    <property type="project" value="InterPro"/>
</dbReference>
<proteinExistence type="predicted"/>
<gene>
    <name evidence="6" type="ORF">HR057_07650</name>
</gene>
<organism evidence="6 7">
    <name type="scientific">Calidifontibacillus erzurumensis</name>
    <dbReference type="NCBI Taxonomy" id="2741433"/>
    <lineage>
        <taxon>Bacteria</taxon>
        <taxon>Bacillati</taxon>
        <taxon>Bacillota</taxon>
        <taxon>Bacilli</taxon>
        <taxon>Bacillales</taxon>
        <taxon>Bacillaceae</taxon>
        <taxon>Calidifontibacillus/Schinkia group</taxon>
        <taxon>Calidifontibacillus</taxon>
    </lineage>
</organism>
<dbReference type="Proteomes" id="UP000625804">
    <property type="component" value="Unassembled WGS sequence"/>
</dbReference>